<comment type="caution">
    <text evidence="2">The sequence shown here is derived from an EMBL/GenBank/DDBJ whole genome shotgun (WGS) entry which is preliminary data.</text>
</comment>
<accession>E6K0K8</accession>
<organism evidence="2 3">
    <name type="scientific">Parascardovia denticolens DSM 10105 = JCM 12538</name>
    <dbReference type="NCBI Taxonomy" id="864564"/>
    <lineage>
        <taxon>Bacteria</taxon>
        <taxon>Bacillati</taxon>
        <taxon>Actinomycetota</taxon>
        <taxon>Actinomycetes</taxon>
        <taxon>Bifidobacteriales</taxon>
        <taxon>Bifidobacteriaceae</taxon>
        <taxon>Parascardovia</taxon>
    </lineage>
</organism>
<dbReference type="Pfam" id="PF16146">
    <property type="entry name" value="DUF4854"/>
    <property type="match status" value="1"/>
</dbReference>
<evidence type="ECO:0000256" key="1">
    <source>
        <dbReference type="SAM" id="MobiDB-lite"/>
    </source>
</evidence>
<protein>
    <submittedName>
        <fullName evidence="2">Uncharacterized protein</fullName>
    </submittedName>
</protein>
<dbReference type="AlphaFoldDB" id="E6K0K8"/>
<reference evidence="2 3" key="1">
    <citation type="submission" date="2010-12" db="EMBL/GenBank/DDBJ databases">
        <authorList>
            <person name="Muzny D."/>
            <person name="Qin X."/>
            <person name="Buhay C."/>
            <person name="Dugan-Rocha S."/>
            <person name="Ding Y."/>
            <person name="Chen G."/>
            <person name="Hawes A."/>
            <person name="Holder M."/>
            <person name="Jhangiani S."/>
            <person name="Johnson A."/>
            <person name="Khan Z."/>
            <person name="Li Z."/>
            <person name="Liu W."/>
            <person name="Liu X."/>
            <person name="Perez L."/>
            <person name="Shen H."/>
            <person name="Wang Q."/>
            <person name="Watt J."/>
            <person name="Xi L."/>
            <person name="Xin Y."/>
            <person name="Zhou J."/>
            <person name="Deng J."/>
            <person name="Jiang H."/>
            <person name="Liu Y."/>
            <person name="Qu J."/>
            <person name="Song X.-Z."/>
            <person name="Zhang L."/>
            <person name="Villasana D."/>
            <person name="Johnson A."/>
            <person name="Liu J."/>
            <person name="Liyanage D."/>
            <person name="Lorensuhewa L."/>
            <person name="Robinson T."/>
            <person name="Song A."/>
            <person name="Song B.-B."/>
            <person name="Dinh H."/>
            <person name="Thornton R."/>
            <person name="Coyle M."/>
            <person name="Francisco L."/>
            <person name="Jackson L."/>
            <person name="Javaid M."/>
            <person name="Korchina V."/>
            <person name="Kovar C."/>
            <person name="Mata R."/>
            <person name="Mathew T."/>
            <person name="Ngo R."/>
            <person name="Nguyen L."/>
            <person name="Nguyen N."/>
            <person name="Okwuonu G."/>
            <person name="Ongeri F."/>
            <person name="Pham C."/>
            <person name="Simmons D."/>
            <person name="Wilczek-Boney K."/>
            <person name="Hale W."/>
            <person name="Jakkamsetti A."/>
            <person name="Pham P."/>
            <person name="Ruth R."/>
            <person name="San Lucas F."/>
            <person name="Warren J."/>
            <person name="Zhang J."/>
            <person name="Zhao Z."/>
            <person name="Zhou C."/>
            <person name="Zhu D."/>
            <person name="Lee S."/>
            <person name="Bess C."/>
            <person name="Blankenburg K."/>
            <person name="Forbes L."/>
            <person name="Fu Q."/>
            <person name="Gubbala S."/>
            <person name="Hirani K."/>
            <person name="Jayaseelan J.C."/>
            <person name="Lara F."/>
            <person name="Munidasa M."/>
            <person name="Palculict T."/>
            <person name="Patil S."/>
            <person name="Pu L.-L."/>
            <person name="Saada N."/>
            <person name="Tang L."/>
            <person name="Weissenberger G."/>
            <person name="Zhu Y."/>
            <person name="Hemphill L."/>
            <person name="Shang Y."/>
            <person name="Youmans B."/>
            <person name="Ayvaz T."/>
            <person name="Ross M."/>
            <person name="Santibanez J."/>
            <person name="Aqrawi P."/>
            <person name="Gross S."/>
            <person name="Joshi V."/>
            <person name="Fowler G."/>
            <person name="Nazareth L."/>
            <person name="Reid J."/>
            <person name="Worley K."/>
            <person name="Petrosino J."/>
            <person name="Highlander S."/>
            <person name="Gibbs R."/>
        </authorList>
    </citation>
    <scope>NUCLEOTIDE SEQUENCE [LARGE SCALE GENOMIC DNA]</scope>
    <source>
        <strain evidence="2 3">DSM 10105</strain>
    </source>
</reference>
<feature type="compositionally biased region" description="Low complexity" evidence="1">
    <location>
        <begin position="186"/>
        <end position="204"/>
    </location>
</feature>
<keyword evidence="3" id="KW-1185">Reference proteome</keyword>
<evidence type="ECO:0000313" key="2">
    <source>
        <dbReference type="EMBL" id="EFT83346.1"/>
    </source>
</evidence>
<dbReference type="HOGENOM" id="CLU_1287852_0_0_11"/>
<dbReference type="Proteomes" id="UP000004946">
    <property type="component" value="Chromosome"/>
</dbReference>
<dbReference type="InterPro" id="IPR032327">
    <property type="entry name" value="DUF4854"/>
</dbReference>
<sequence>MHQMMHGTRHRTVRSIKGEAMKNSGKVSKALAIFLATASLMGLAACGNGSSSSPSAANSLSAQAKQALKDKQDAAKIKKYLQSSKVQEQIKTANEQMKQTGSMELTSSGKTVIMTLKLKKSALPNASISELKKRISANTDQYTSQFGPLVSQIEKETGVSKVKLTIRVQTDEGDKLTEVTVDDSTKPGTGSSSSTNPGEGSSQSQTPGPAESNK</sequence>
<evidence type="ECO:0000313" key="3">
    <source>
        <dbReference type="Proteomes" id="UP000004946"/>
    </source>
</evidence>
<dbReference type="EMBL" id="AEON01000001">
    <property type="protein sequence ID" value="EFT83346.1"/>
    <property type="molecule type" value="Genomic_DNA"/>
</dbReference>
<name>E6K0K8_PARDN</name>
<gene>
    <name evidence="2" type="ORF">HMPREF0620_0351</name>
</gene>
<feature type="region of interest" description="Disordered" evidence="1">
    <location>
        <begin position="168"/>
        <end position="214"/>
    </location>
</feature>
<proteinExistence type="predicted"/>
<dbReference type="eggNOG" id="ENOG50325P5">
    <property type="taxonomic scope" value="Bacteria"/>
</dbReference>